<feature type="region of interest" description="Disordered" evidence="1">
    <location>
        <begin position="38"/>
        <end position="67"/>
    </location>
</feature>
<protein>
    <submittedName>
        <fullName evidence="3">Uncharacterized protein</fullName>
    </submittedName>
</protein>
<evidence type="ECO:0000313" key="3">
    <source>
        <dbReference type="EMBL" id="PSJ03728.1"/>
    </source>
</evidence>
<gene>
    <name evidence="3" type="ORF">C7K55_12080</name>
</gene>
<keyword evidence="2" id="KW-1133">Transmembrane helix</keyword>
<evidence type="ECO:0000256" key="2">
    <source>
        <dbReference type="SAM" id="Phobius"/>
    </source>
</evidence>
<comment type="caution">
    <text evidence="3">The sequence shown here is derived from an EMBL/GenBank/DDBJ whole genome shotgun (WGS) entry which is preliminary data.</text>
</comment>
<organism evidence="3 4">
    <name type="scientific">Cyanobium usitatum str. Tous</name>
    <dbReference type="NCBI Taxonomy" id="2116684"/>
    <lineage>
        <taxon>Bacteria</taxon>
        <taxon>Bacillati</taxon>
        <taxon>Cyanobacteriota</taxon>
        <taxon>Cyanophyceae</taxon>
        <taxon>Synechococcales</taxon>
        <taxon>Prochlorococcaceae</taxon>
        <taxon>Cyanobium</taxon>
    </lineage>
</organism>
<name>A0A2P7MR53_9CYAN</name>
<dbReference type="Proteomes" id="UP000243002">
    <property type="component" value="Unassembled WGS sequence"/>
</dbReference>
<reference evidence="3 4" key="1">
    <citation type="journal article" date="2018" name="Environ. Microbiol.">
        <title>Ecological and genomic features of two widespread freshwater picocyanobacteria.</title>
        <authorList>
            <person name="Cabello-Yeves P.J."/>
            <person name="Picazo A."/>
            <person name="Camacho A."/>
            <person name="Callieri C."/>
            <person name="Rosselli R."/>
            <person name="Roda-Garcia J.J."/>
            <person name="Coutinho F.H."/>
            <person name="Rodriguez-Valera F."/>
        </authorList>
    </citation>
    <scope>NUCLEOTIDE SEQUENCE [LARGE SCALE GENOMIC DNA]</scope>
    <source>
        <strain evidence="3 4">Tous</strain>
    </source>
</reference>
<keyword evidence="4" id="KW-1185">Reference proteome</keyword>
<evidence type="ECO:0000313" key="4">
    <source>
        <dbReference type="Proteomes" id="UP000243002"/>
    </source>
</evidence>
<sequence length="67" mass="7284">MQSSEGSHRTAFSLVLLLGVAIGLHVYALRVKEVKPSRQLPRTSLSPDGQGRVAGSQSSRIQRLLEN</sequence>
<proteinExistence type="predicted"/>
<feature type="transmembrane region" description="Helical" evidence="2">
    <location>
        <begin position="12"/>
        <end position="29"/>
    </location>
</feature>
<keyword evidence="2" id="KW-0812">Transmembrane</keyword>
<keyword evidence="2" id="KW-0472">Membrane</keyword>
<dbReference type="OrthoDB" id="9949307at2"/>
<dbReference type="AlphaFoldDB" id="A0A2P7MR53"/>
<evidence type="ECO:0000256" key="1">
    <source>
        <dbReference type="SAM" id="MobiDB-lite"/>
    </source>
</evidence>
<dbReference type="EMBL" id="PXXO01000017">
    <property type="protein sequence ID" value="PSJ03728.1"/>
    <property type="molecule type" value="Genomic_DNA"/>
</dbReference>
<accession>A0A2P7MR53</accession>
<dbReference type="RefSeq" id="WP_106632981.1">
    <property type="nucleotide sequence ID" value="NZ_PXXO01000017.1"/>
</dbReference>